<feature type="signal peptide" evidence="7">
    <location>
        <begin position="1"/>
        <end position="23"/>
    </location>
</feature>
<feature type="chain" id="PRO_5040309949" evidence="7">
    <location>
        <begin position="24"/>
        <end position="305"/>
    </location>
</feature>
<protein>
    <submittedName>
        <fullName evidence="8">Peroxisomal membrane protein 2</fullName>
    </submittedName>
</protein>
<evidence type="ECO:0000313" key="9">
    <source>
        <dbReference type="Proteomes" id="UP001153069"/>
    </source>
</evidence>
<comment type="caution">
    <text evidence="8">The sequence shown here is derived from an EMBL/GenBank/DDBJ whole genome shotgun (WGS) entry which is preliminary data.</text>
</comment>
<dbReference type="GO" id="GO:0016020">
    <property type="term" value="C:membrane"/>
    <property type="evidence" value="ECO:0007669"/>
    <property type="project" value="UniProtKB-SubCell"/>
</dbReference>
<reference evidence="8" key="1">
    <citation type="submission" date="2020-06" db="EMBL/GenBank/DDBJ databases">
        <authorList>
            <consortium name="Plant Systems Biology data submission"/>
        </authorList>
    </citation>
    <scope>NUCLEOTIDE SEQUENCE</scope>
    <source>
        <strain evidence="8">D6</strain>
    </source>
</reference>
<sequence>MVSRRISSAISLCFAILISAAEGTTSSIHGTTAESDSLLVLEPLVCSSKVFDLSTSNGTTFSPSNATFVCTHDDAEAPRIRTLLGQVGSWYSASLESNPILTKATTAAAMGACGDIFAQMVEAWSVGFVFHWSDLHLRRIFAVAAEGMFISGPLMHLSYELLEQHFPVFADDEADTNSTEYSSWFMVLCQVLVDAIVMDSVFVATVIAATAVLEGRGRDLINELKATYIAAVKASWISSLCWSPVQLLSFKYVPLQFRVAAVNLQDIAWTATISFVAHRCHNQHRTIISQTKCQTDKQAEQDRKR</sequence>
<evidence type="ECO:0000256" key="1">
    <source>
        <dbReference type="ARBA" id="ARBA00004141"/>
    </source>
</evidence>
<evidence type="ECO:0000256" key="4">
    <source>
        <dbReference type="ARBA" id="ARBA00022989"/>
    </source>
</evidence>
<keyword evidence="4" id="KW-1133">Transmembrane helix</keyword>
<comment type="subcellular location">
    <subcellularLocation>
        <location evidence="1">Membrane</location>
        <topology evidence="1">Multi-pass membrane protein</topology>
    </subcellularLocation>
</comment>
<dbReference type="Proteomes" id="UP001153069">
    <property type="component" value="Unassembled WGS sequence"/>
</dbReference>
<comment type="similarity">
    <text evidence="2 6">Belongs to the peroxisomal membrane protein PXMP2/4 family.</text>
</comment>
<evidence type="ECO:0000256" key="5">
    <source>
        <dbReference type="ARBA" id="ARBA00023136"/>
    </source>
</evidence>
<organism evidence="8 9">
    <name type="scientific">Seminavis robusta</name>
    <dbReference type="NCBI Taxonomy" id="568900"/>
    <lineage>
        <taxon>Eukaryota</taxon>
        <taxon>Sar</taxon>
        <taxon>Stramenopiles</taxon>
        <taxon>Ochrophyta</taxon>
        <taxon>Bacillariophyta</taxon>
        <taxon>Bacillariophyceae</taxon>
        <taxon>Bacillariophycidae</taxon>
        <taxon>Naviculales</taxon>
        <taxon>Naviculaceae</taxon>
        <taxon>Seminavis</taxon>
    </lineage>
</organism>
<keyword evidence="9" id="KW-1185">Reference proteome</keyword>
<dbReference type="Pfam" id="PF04117">
    <property type="entry name" value="Mpv17_PMP22"/>
    <property type="match status" value="1"/>
</dbReference>
<gene>
    <name evidence="8" type="ORF">SEMRO_535_G161880.1</name>
</gene>
<dbReference type="InterPro" id="IPR007248">
    <property type="entry name" value="Mpv17_PMP22"/>
</dbReference>
<dbReference type="GO" id="GO:0005737">
    <property type="term" value="C:cytoplasm"/>
    <property type="evidence" value="ECO:0007669"/>
    <property type="project" value="TreeGrafter"/>
</dbReference>
<keyword evidence="7" id="KW-0732">Signal</keyword>
<evidence type="ECO:0000313" key="8">
    <source>
        <dbReference type="EMBL" id="CAB9512404.1"/>
    </source>
</evidence>
<proteinExistence type="inferred from homology"/>
<dbReference type="EMBL" id="CAICTM010000534">
    <property type="protein sequence ID" value="CAB9512404.1"/>
    <property type="molecule type" value="Genomic_DNA"/>
</dbReference>
<keyword evidence="5" id="KW-0472">Membrane</keyword>
<evidence type="ECO:0000256" key="2">
    <source>
        <dbReference type="ARBA" id="ARBA00006824"/>
    </source>
</evidence>
<dbReference type="PANTHER" id="PTHR11266:SF80">
    <property type="entry name" value="PEROXISOMAL MEMBRANE PROTEIN 2"/>
    <property type="match status" value="1"/>
</dbReference>
<dbReference type="OrthoDB" id="196537at2759"/>
<name>A0A9N8E607_9STRA</name>
<evidence type="ECO:0000256" key="3">
    <source>
        <dbReference type="ARBA" id="ARBA00022692"/>
    </source>
</evidence>
<keyword evidence="3" id="KW-0812">Transmembrane</keyword>
<evidence type="ECO:0000256" key="7">
    <source>
        <dbReference type="SAM" id="SignalP"/>
    </source>
</evidence>
<dbReference type="PANTHER" id="PTHR11266">
    <property type="entry name" value="PEROXISOMAL MEMBRANE PROTEIN 2, PXMP2 MPV17"/>
    <property type="match status" value="1"/>
</dbReference>
<accession>A0A9N8E607</accession>
<evidence type="ECO:0000256" key="6">
    <source>
        <dbReference type="RuleBase" id="RU363053"/>
    </source>
</evidence>
<dbReference type="AlphaFoldDB" id="A0A9N8E607"/>